<feature type="region of interest" description="Disordered" evidence="1">
    <location>
        <begin position="224"/>
        <end position="248"/>
    </location>
</feature>
<feature type="transmembrane region" description="Helical" evidence="2">
    <location>
        <begin position="36"/>
        <end position="64"/>
    </location>
</feature>
<proteinExistence type="predicted"/>
<dbReference type="EMBL" id="SPHZ02000001">
    <property type="protein sequence ID" value="KAF0931590.1"/>
    <property type="molecule type" value="Genomic_DNA"/>
</dbReference>
<keyword evidence="2" id="KW-0812">Transmembrane</keyword>
<keyword evidence="2" id="KW-0472">Membrane</keyword>
<dbReference type="Proteomes" id="UP000479710">
    <property type="component" value="Unassembled WGS sequence"/>
</dbReference>
<evidence type="ECO:0008006" key="5">
    <source>
        <dbReference type="Google" id="ProtNLM"/>
    </source>
</evidence>
<dbReference type="AlphaFoldDB" id="A0A6G1F3W5"/>
<organism evidence="3 4">
    <name type="scientific">Oryza meyeriana var. granulata</name>
    <dbReference type="NCBI Taxonomy" id="110450"/>
    <lineage>
        <taxon>Eukaryota</taxon>
        <taxon>Viridiplantae</taxon>
        <taxon>Streptophyta</taxon>
        <taxon>Embryophyta</taxon>
        <taxon>Tracheophyta</taxon>
        <taxon>Spermatophyta</taxon>
        <taxon>Magnoliopsida</taxon>
        <taxon>Liliopsida</taxon>
        <taxon>Poales</taxon>
        <taxon>Poaceae</taxon>
        <taxon>BOP clade</taxon>
        <taxon>Oryzoideae</taxon>
        <taxon>Oryzeae</taxon>
        <taxon>Oryzinae</taxon>
        <taxon>Oryza</taxon>
        <taxon>Oryza meyeriana</taxon>
    </lineage>
</organism>
<dbReference type="PANTHER" id="PTHR33994:SF25">
    <property type="entry name" value="OS02G0619200 PROTEIN"/>
    <property type="match status" value="1"/>
</dbReference>
<keyword evidence="4" id="KW-1185">Reference proteome</keyword>
<dbReference type="OrthoDB" id="692402at2759"/>
<evidence type="ECO:0000313" key="3">
    <source>
        <dbReference type="EMBL" id="KAF0931590.1"/>
    </source>
</evidence>
<evidence type="ECO:0000256" key="2">
    <source>
        <dbReference type="SAM" id="Phobius"/>
    </source>
</evidence>
<protein>
    <recommendedName>
        <fullName evidence="5">Late embryogenesis abundant protein LEA-2 subgroup domain-containing protein</fullName>
    </recommendedName>
</protein>
<sequence length="248" mass="26082">MAAVISPPLKHELPVHWAVAQPDDTQRRGERGGVRLHIDAVCLVKVGMILIAVAILLMIIAAIVQEWKEPPPSYYVAIDAIAGLDPETDLRRAALDPEFNLTLGLASHRTDMGVCFEAGTTVAVYYRGVQLAGAAVPELCAGPRLSAKEGSVVAWGRGVPVPRLVRDGLAGDMRGGGAAKFDVALTVQSYTGGWDVVLCSANVGDAAALVTPCRLYEEDVQEPALQPGYGGYSSQPEAPPEAGNDDTG</sequence>
<dbReference type="PANTHER" id="PTHR33994">
    <property type="entry name" value="OS04G0515000 PROTEIN"/>
    <property type="match status" value="1"/>
</dbReference>
<name>A0A6G1F3W5_9ORYZ</name>
<gene>
    <name evidence="3" type="ORF">E2562_005555</name>
</gene>
<evidence type="ECO:0000313" key="4">
    <source>
        <dbReference type="Proteomes" id="UP000479710"/>
    </source>
</evidence>
<keyword evidence="2" id="KW-1133">Transmembrane helix</keyword>
<comment type="caution">
    <text evidence="3">The sequence shown here is derived from an EMBL/GenBank/DDBJ whole genome shotgun (WGS) entry which is preliminary data.</text>
</comment>
<evidence type="ECO:0000256" key="1">
    <source>
        <dbReference type="SAM" id="MobiDB-lite"/>
    </source>
</evidence>
<reference evidence="3 4" key="1">
    <citation type="submission" date="2019-11" db="EMBL/GenBank/DDBJ databases">
        <title>Whole genome sequence of Oryza granulata.</title>
        <authorList>
            <person name="Li W."/>
        </authorList>
    </citation>
    <scope>NUCLEOTIDE SEQUENCE [LARGE SCALE GENOMIC DNA]</scope>
    <source>
        <strain evidence="4">cv. Menghai</strain>
        <tissue evidence="3">Leaf</tissue>
    </source>
</reference>
<accession>A0A6G1F3W5</accession>